<keyword evidence="3" id="KW-1185">Reference proteome</keyword>
<evidence type="ECO:0000313" key="2">
    <source>
        <dbReference type="EMBL" id="QJR29579.1"/>
    </source>
</evidence>
<gene>
    <name evidence="2" type="ORF">HKT17_07560</name>
</gene>
<accession>A0ABX6N5B5</accession>
<dbReference type="SUPFAM" id="SSF56954">
    <property type="entry name" value="Outer membrane efflux proteins (OEP)"/>
    <property type="match status" value="1"/>
</dbReference>
<dbReference type="PANTHER" id="PTHR30203">
    <property type="entry name" value="OUTER MEMBRANE CATION EFFLUX PROTEIN"/>
    <property type="match status" value="1"/>
</dbReference>
<feature type="signal peptide" evidence="1">
    <location>
        <begin position="1"/>
        <end position="22"/>
    </location>
</feature>
<evidence type="ECO:0000313" key="3">
    <source>
        <dbReference type="Proteomes" id="UP000501130"/>
    </source>
</evidence>
<evidence type="ECO:0000256" key="1">
    <source>
        <dbReference type="SAM" id="SignalP"/>
    </source>
</evidence>
<protein>
    <submittedName>
        <fullName evidence="2">TolC family protein</fullName>
    </submittedName>
</protein>
<dbReference type="EMBL" id="CP053084">
    <property type="protein sequence ID" value="QJR29579.1"/>
    <property type="molecule type" value="Genomic_DNA"/>
</dbReference>
<dbReference type="PROSITE" id="PS51257">
    <property type="entry name" value="PROKAR_LIPOPROTEIN"/>
    <property type="match status" value="1"/>
</dbReference>
<sequence length="471" mass="51835">MKTLRYTAMALAIAGLTGCATVNMDQSMAKLNETTASMTDKKVVLALNDEQRKQLRGQADALLKKPLNLNSTVELMLVNSPEFQALLARGYSESALAAQSGRIPNPIFNFERITVGDELEIGRLFSFGLLDLVTLPWRQQAATFRIERAQLQLAGDVIGQVAQARSAWVDAVVALQKQQYAEQVFENAQASAELAKRMEEVGNFTIIQRIRQQMFYSDAALGLAMARQEATSTREKLVRVLGLDAQQFEELKLPDRLPDLPATVKKPEEVSKQATSRLDVQMAKQAYDAALKVSGAETVSSFVDIEAGIRRDSVFDRDSGSKTNPKGYELDIRLPLFDWGGLRRDAFSAELLAKANTLEAVMRNVDSNLRESYTNYRTAYDIAKHYQTEVVPMLDTLAEQNTLRYNGMLIGTFELLADSRNQVRSIESSIDASANFLRAQLALDAALIGSPSNVKLSMGAQSPAAEAAAGH</sequence>
<keyword evidence="1" id="KW-0732">Signal</keyword>
<feature type="chain" id="PRO_5045147569" evidence="1">
    <location>
        <begin position="23"/>
        <end position="471"/>
    </location>
</feature>
<dbReference type="InterPro" id="IPR010131">
    <property type="entry name" value="MdtP/NodT-like"/>
</dbReference>
<dbReference type="RefSeq" id="WP_171099030.1">
    <property type="nucleotide sequence ID" value="NZ_CP053084.1"/>
</dbReference>
<organism evidence="2 3">
    <name type="scientific">Limnobacter profundi</name>
    <dbReference type="NCBI Taxonomy" id="2732163"/>
    <lineage>
        <taxon>Bacteria</taxon>
        <taxon>Pseudomonadati</taxon>
        <taxon>Pseudomonadota</taxon>
        <taxon>Betaproteobacteria</taxon>
        <taxon>Burkholderiales</taxon>
        <taxon>Burkholderiaceae</taxon>
        <taxon>Limnobacter</taxon>
    </lineage>
</organism>
<reference evidence="2 3" key="1">
    <citation type="submission" date="2020-05" db="EMBL/GenBank/DDBJ databases">
        <title>Compete genome of Limnobacter sp. SAORIC-580.</title>
        <authorList>
            <person name="Song J."/>
            <person name="Cho J.-C."/>
        </authorList>
    </citation>
    <scope>NUCLEOTIDE SEQUENCE [LARGE SCALE GENOMIC DNA]</scope>
    <source>
        <strain evidence="2 3">SAORIC-580</strain>
    </source>
</reference>
<dbReference type="Proteomes" id="UP000501130">
    <property type="component" value="Chromosome"/>
</dbReference>
<dbReference type="Gene3D" id="1.20.1600.10">
    <property type="entry name" value="Outer membrane efflux proteins (OEP)"/>
    <property type="match status" value="1"/>
</dbReference>
<name>A0ABX6N5B5_9BURK</name>
<proteinExistence type="predicted"/>
<dbReference type="PANTHER" id="PTHR30203:SF24">
    <property type="entry name" value="BLR4935 PROTEIN"/>
    <property type="match status" value="1"/>
</dbReference>